<accession>A0ABY7GVT9</accession>
<comment type="similarity">
    <text evidence="1">Belongs to the AHA1 family.</text>
</comment>
<evidence type="ECO:0000313" key="3">
    <source>
        <dbReference type="EMBL" id="WAS91088.1"/>
    </source>
</evidence>
<reference evidence="3" key="1">
    <citation type="submission" date="2022-11" db="EMBL/GenBank/DDBJ databases">
        <title>Minimal conservation of predation-associated metabolite biosynthetic gene clusters underscores biosynthetic potential of Myxococcota including descriptions for ten novel species: Archangium lansinium sp. nov., Myxococcus landrumus sp. nov., Nannocystis bai.</title>
        <authorList>
            <person name="Ahearne A."/>
            <person name="Stevens C."/>
            <person name="Dowd S."/>
        </authorList>
    </citation>
    <scope>NUCLEOTIDE SEQUENCE</scope>
    <source>
        <strain evidence="3">Fl3</strain>
    </source>
</reference>
<proteinExistence type="inferred from homology"/>
<dbReference type="RefSeq" id="WP_269033452.1">
    <property type="nucleotide sequence ID" value="NZ_CP114040.1"/>
</dbReference>
<protein>
    <submittedName>
        <fullName evidence="3">SRPBCC family protein</fullName>
    </submittedName>
</protein>
<dbReference type="EMBL" id="CP114040">
    <property type="protein sequence ID" value="WAS91088.1"/>
    <property type="molecule type" value="Genomic_DNA"/>
</dbReference>
<name>A0ABY7GVT9_9BACT</name>
<dbReference type="InterPro" id="IPR013538">
    <property type="entry name" value="ASHA1/2-like_C"/>
</dbReference>
<feature type="domain" description="Activator of Hsp90 ATPase homologue 1/2-like C-terminal" evidence="2">
    <location>
        <begin position="19"/>
        <end position="151"/>
    </location>
</feature>
<evidence type="ECO:0000256" key="1">
    <source>
        <dbReference type="ARBA" id="ARBA00006817"/>
    </source>
</evidence>
<evidence type="ECO:0000259" key="2">
    <source>
        <dbReference type="Pfam" id="PF08327"/>
    </source>
</evidence>
<dbReference type="InterPro" id="IPR023393">
    <property type="entry name" value="START-like_dom_sf"/>
</dbReference>
<dbReference type="Gene3D" id="3.30.530.20">
    <property type="match status" value="1"/>
</dbReference>
<dbReference type="Proteomes" id="UP001164459">
    <property type="component" value="Chromosome"/>
</dbReference>
<organism evidence="3 4">
    <name type="scientific">Nannocystis punicea</name>
    <dbReference type="NCBI Taxonomy" id="2995304"/>
    <lineage>
        <taxon>Bacteria</taxon>
        <taxon>Pseudomonadati</taxon>
        <taxon>Myxococcota</taxon>
        <taxon>Polyangia</taxon>
        <taxon>Nannocystales</taxon>
        <taxon>Nannocystaceae</taxon>
        <taxon>Nannocystis</taxon>
    </lineage>
</organism>
<keyword evidence="4" id="KW-1185">Reference proteome</keyword>
<sequence>MITESVVHSTITIERTYPVAPERVFRAWADPKQKRRWFAEGEGWEVVQFDLDFREGGRETARFRHATNNAEFRNEGHYEDIVPNRRIVVAYTMSAGDRRISASLGTVELRPQGDGTRLVYTEQAAFFDGADGPRMREQGWRQLLESLANELAAPR</sequence>
<gene>
    <name evidence="3" type="ORF">O0S08_33290</name>
</gene>
<dbReference type="SUPFAM" id="SSF55961">
    <property type="entry name" value="Bet v1-like"/>
    <property type="match status" value="1"/>
</dbReference>
<dbReference type="Pfam" id="PF08327">
    <property type="entry name" value="AHSA1"/>
    <property type="match status" value="1"/>
</dbReference>
<evidence type="ECO:0000313" key="4">
    <source>
        <dbReference type="Proteomes" id="UP001164459"/>
    </source>
</evidence>
<dbReference type="CDD" id="cd08900">
    <property type="entry name" value="SRPBCC_CalC_Aha1-like_7"/>
    <property type="match status" value="1"/>
</dbReference>